<organism evidence="2 3">
    <name type="scientific">Vagococcus teuberi</name>
    <dbReference type="NCBI Taxonomy" id="519472"/>
    <lineage>
        <taxon>Bacteria</taxon>
        <taxon>Bacillati</taxon>
        <taxon>Bacillota</taxon>
        <taxon>Bacilli</taxon>
        <taxon>Lactobacillales</taxon>
        <taxon>Enterococcaceae</taxon>
        <taxon>Vagococcus</taxon>
    </lineage>
</organism>
<reference evidence="2 3" key="1">
    <citation type="submission" date="2016-09" db="EMBL/GenBank/DDBJ databases">
        <title>Vagococcus teuberi sp. nov., isolated from the Malian artisanal sour milk fene.</title>
        <authorList>
            <person name="Wullschleger S."/>
            <person name="Seifert C."/>
            <person name="Baumgartner S."/>
            <person name="Lacroix C."/>
            <person name="Bonfoh B."/>
            <person name="Stevens M.J."/>
            <person name="Meile L."/>
        </authorList>
    </citation>
    <scope>NUCLEOTIDE SEQUENCE [LARGE SCALE GENOMIC DNA]</scope>
    <source>
        <strain evidence="2 3">DSM 21459</strain>
    </source>
</reference>
<evidence type="ECO:0000313" key="2">
    <source>
        <dbReference type="EMBL" id="APB31098.1"/>
    </source>
</evidence>
<gene>
    <name evidence="2" type="ORF">BHY08_04190</name>
</gene>
<feature type="domain" description="LUD" evidence="1">
    <location>
        <begin position="54"/>
        <end position="233"/>
    </location>
</feature>
<dbReference type="EMBL" id="CP017267">
    <property type="protein sequence ID" value="APB31098.1"/>
    <property type="molecule type" value="Genomic_DNA"/>
</dbReference>
<dbReference type="KEGG" id="vte:BHY08_04190"/>
<evidence type="ECO:0000259" key="1">
    <source>
        <dbReference type="Pfam" id="PF02589"/>
    </source>
</evidence>
<dbReference type="RefSeq" id="WP_071456683.1">
    <property type="nucleotide sequence ID" value="NZ_CP017267.1"/>
</dbReference>
<dbReference type="InterPro" id="IPR024185">
    <property type="entry name" value="FTHF_cligase-like_sf"/>
</dbReference>
<dbReference type="PANTHER" id="PTHR43682">
    <property type="entry name" value="LACTATE UTILIZATION PROTEIN C"/>
    <property type="match status" value="1"/>
</dbReference>
<evidence type="ECO:0000313" key="3">
    <source>
        <dbReference type="Proteomes" id="UP000191200"/>
    </source>
</evidence>
<dbReference type="AlphaFoldDB" id="A0A1J0A5A9"/>
<dbReference type="STRING" id="519472.BHY08_04190"/>
<accession>A0A1J0A5A9</accession>
<dbReference type="SUPFAM" id="SSF100950">
    <property type="entry name" value="NagB/RpiA/CoA transferase-like"/>
    <property type="match status" value="1"/>
</dbReference>
<keyword evidence="3" id="KW-1185">Reference proteome</keyword>
<dbReference type="Proteomes" id="UP000191200">
    <property type="component" value="Chromosome"/>
</dbReference>
<dbReference type="InterPro" id="IPR003741">
    <property type="entry name" value="LUD_dom"/>
</dbReference>
<dbReference type="PANTHER" id="PTHR43682:SF1">
    <property type="entry name" value="LACTATE UTILIZATION PROTEIN C"/>
    <property type="match status" value="1"/>
</dbReference>
<sequence>MTNIHNREKFLANLHEKLGTTPLNVADHPYIPINDLPQTHLADKNVDELLGICKEKVKDIHTELLDIPSSELHNTLKKLIEQSGNGNILLPKDDRFSKELLDFLETEYSSDISYWDEGEEFRDSNIKKAEEANVVIANADFMLAESGSIVVETTPGQGRSLHFLPTHYISLIKKSSIVARSTQAANYFAEKIEKGESVGSAIHFISGPSNSGDIEMQLVVGLHGPLKMYYVVLNDL</sequence>
<name>A0A1J0A5A9_9ENTE</name>
<dbReference type="OrthoDB" id="9794157at2"/>
<dbReference type="Pfam" id="PF02589">
    <property type="entry name" value="LUD_dom"/>
    <property type="match status" value="1"/>
</dbReference>
<dbReference type="Gene3D" id="3.40.50.10420">
    <property type="entry name" value="NagB/RpiA/CoA transferase-like"/>
    <property type="match status" value="1"/>
</dbReference>
<protein>
    <submittedName>
        <fullName evidence="2">Lactate utilization protein C</fullName>
    </submittedName>
</protein>
<dbReference type="InterPro" id="IPR037171">
    <property type="entry name" value="NagB/RpiA_transferase-like"/>
</dbReference>
<proteinExistence type="predicted"/>